<dbReference type="Proteomes" id="UP000663720">
    <property type="component" value="Chromosome"/>
</dbReference>
<reference evidence="4" key="1">
    <citation type="journal article" date="2021" name="Microb. Physiol.">
        <title>Proteogenomic Insights into the Physiology of Marine, Sulfate-Reducing, Filamentous Desulfonema limicola and Desulfonema magnum.</title>
        <authorList>
            <person name="Schnaars V."/>
            <person name="Wohlbrand L."/>
            <person name="Scheve S."/>
            <person name="Hinrichs C."/>
            <person name="Reinhardt R."/>
            <person name="Rabus R."/>
        </authorList>
    </citation>
    <scope>NUCLEOTIDE SEQUENCE</scope>
    <source>
        <strain evidence="4">5ac10</strain>
    </source>
</reference>
<evidence type="ECO:0000259" key="3">
    <source>
        <dbReference type="PROSITE" id="PS51332"/>
    </source>
</evidence>
<dbReference type="Gene3D" id="3.40.50.280">
    <property type="entry name" value="Cobalamin-binding domain"/>
    <property type="match status" value="1"/>
</dbReference>
<evidence type="ECO:0000313" key="5">
    <source>
        <dbReference type="Proteomes" id="UP000663720"/>
    </source>
</evidence>
<keyword evidence="1" id="KW-0479">Metal-binding</keyword>
<dbReference type="GO" id="GO:0046653">
    <property type="term" value="P:tetrahydrofolate metabolic process"/>
    <property type="evidence" value="ECO:0007669"/>
    <property type="project" value="TreeGrafter"/>
</dbReference>
<keyword evidence="5" id="KW-1185">Reference proteome</keyword>
<dbReference type="SUPFAM" id="SSF52242">
    <property type="entry name" value="Cobalamin (vitamin B12)-binding domain"/>
    <property type="match status" value="1"/>
</dbReference>
<dbReference type="InterPro" id="IPR036724">
    <property type="entry name" value="Cobalamin-bd_sf"/>
</dbReference>
<dbReference type="AlphaFoldDB" id="A0A975B7F1"/>
<dbReference type="KEGG" id="dli:dnl_24710"/>
<dbReference type="InterPro" id="IPR003759">
    <property type="entry name" value="Cbl-bd_cap"/>
</dbReference>
<accession>A0A975B7F1</accession>
<evidence type="ECO:0000313" key="4">
    <source>
        <dbReference type="EMBL" id="QTA80178.1"/>
    </source>
</evidence>
<proteinExistence type="predicted"/>
<sequence>MDKKSETIKHINEKTYQEFFSYLMKGSRLKCCEIVNNQLKENIPVKQIYVQLFERALYEVGRLWEFNKISVATEHMCTAITESLMNFIYNKISMKDNCSKNVIISSVENEMHQVGGKMVADIYEIHGWNSFFLGANTPLNELIRFAREIVPDTIALSLSVYFHMEYLEKMIIKIREALPETKIIVGGQGFCHGGRSIAEKYDMVKYISSLDELEQFIAGNL</sequence>
<name>A0A975B7F1_9BACT</name>
<dbReference type="GO" id="GO:0046872">
    <property type="term" value="F:metal ion binding"/>
    <property type="evidence" value="ECO:0007669"/>
    <property type="project" value="UniProtKB-KW"/>
</dbReference>
<keyword evidence="2" id="KW-0170">Cobalt</keyword>
<dbReference type="CDD" id="cd02065">
    <property type="entry name" value="B12-binding_like"/>
    <property type="match status" value="1"/>
</dbReference>
<dbReference type="GO" id="GO:0031419">
    <property type="term" value="F:cobalamin binding"/>
    <property type="evidence" value="ECO:0007669"/>
    <property type="project" value="InterPro"/>
</dbReference>
<dbReference type="InterPro" id="IPR036594">
    <property type="entry name" value="Meth_synthase_dom"/>
</dbReference>
<dbReference type="EMBL" id="CP061799">
    <property type="protein sequence ID" value="QTA80178.1"/>
    <property type="molecule type" value="Genomic_DNA"/>
</dbReference>
<evidence type="ECO:0000256" key="1">
    <source>
        <dbReference type="ARBA" id="ARBA00022723"/>
    </source>
</evidence>
<dbReference type="PROSITE" id="PS51332">
    <property type="entry name" value="B12_BINDING"/>
    <property type="match status" value="1"/>
</dbReference>
<dbReference type="Gene3D" id="1.10.1240.10">
    <property type="entry name" value="Methionine synthase domain"/>
    <property type="match status" value="1"/>
</dbReference>
<dbReference type="GO" id="GO:0005829">
    <property type="term" value="C:cytosol"/>
    <property type="evidence" value="ECO:0007669"/>
    <property type="project" value="TreeGrafter"/>
</dbReference>
<dbReference type="InterPro" id="IPR050554">
    <property type="entry name" value="Met_Synthase/Corrinoid"/>
</dbReference>
<feature type="domain" description="B12-binding" evidence="3">
    <location>
        <begin position="99"/>
        <end position="221"/>
    </location>
</feature>
<evidence type="ECO:0000256" key="2">
    <source>
        <dbReference type="ARBA" id="ARBA00023285"/>
    </source>
</evidence>
<gene>
    <name evidence="4" type="ORF">dnl_24710</name>
</gene>
<dbReference type="GO" id="GO:0050667">
    <property type="term" value="P:homocysteine metabolic process"/>
    <property type="evidence" value="ECO:0007669"/>
    <property type="project" value="TreeGrafter"/>
</dbReference>
<dbReference type="RefSeq" id="WP_207691849.1">
    <property type="nucleotide sequence ID" value="NZ_CP061799.1"/>
</dbReference>
<dbReference type="PANTHER" id="PTHR45833:SF1">
    <property type="entry name" value="METHIONINE SYNTHASE"/>
    <property type="match status" value="1"/>
</dbReference>
<dbReference type="Pfam" id="PF02310">
    <property type="entry name" value="B12-binding"/>
    <property type="match status" value="1"/>
</dbReference>
<dbReference type="GO" id="GO:0008705">
    <property type="term" value="F:methionine synthase activity"/>
    <property type="evidence" value="ECO:0007669"/>
    <property type="project" value="TreeGrafter"/>
</dbReference>
<protein>
    <submittedName>
        <fullName evidence="4">Cobalamin (Vitamin B12)-binding domain-containing protein</fullName>
    </submittedName>
</protein>
<organism evidence="4 5">
    <name type="scientific">Desulfonema limicola</name>
    <dbReference type="NCBI Taxonomy" id="45656"/>
    <lineage>
        <taxon>Bacteria</taxon>
        <taxon>Pseudomonadati</taxon>
        <taxon>Thermodesulfobacteriota</taxon>
        <taxon>Desulfobacteria</taxon>
        <taxon>Desulfobacterales</taxon>
        <taxon>Desulfococcaceae</taxon>
        <taxon>Desulfonema</taxon>
    </lineage>
</organism>
<dbReference type="Pfam" id="PF02607">
    <property type="entry name" value="B12-binding_2"/>
    <property type="match status" value="1"/>
</dbReference>
<dbReference type="PANTHER" id="PTHR45833">
    <property type="entry name" value="METHIONINE SYNTHASE"/>
    <property type="match status" value="1"/>
</dbReference>
<dbReference type="InterPro" id="IPR006158">
    <property type="entry name" value="Cobalamin-bd"/>
</dbReference>